<reference evidence="1" key="1">
    <citation type="journal article" date="2021" name="Proc. Natl. Acad. Sci. U.S.A.">
        <title>A Catalog of Tens of Thousands of Viruses from Human Metagenomes Reveals Hidden Associations with Chronic Diseases.</title>
        <authorList>
            <person name="Tisza M.J."/>
            <person name="Buck C.B."/>
        </authorList>
    </citation>
    <scope>NUCLEOTIDE SEQUENCE</scope>
    <source>
        <strain evidence="1">CtAca11</strain>
    </source>
</reference>
<proteinExistence type="predicted"/>
<name>A0A8S5Q7A4_9CAUD</name>
<sequence>MDKMTSRERERRLQEMIKKGKSAETLSSFLKEFQKSEEHAALYALLHTAKDPNAIRADLRAAKRFTDTMIAIINTGKIAEAKLEDN</sequence>
<organism evidence="1">
    <name type="scientific">Myoviridae sp. ctAca11</name>
    <dbReference type="NCBI Taxonomy" id="2825043"/>
    <lineage>
        <taxon>Viruses</taxon>
        <taxon>Duplodnaviria</taxon>
        <taxon>Heunggongvirae</taxon>
        <taxon>Uroviricota</taxon>
        <taxon>Caudoviricetes</taxon>
    </lineage>
</organism>
<accession>A0A8S5Q7A4</accession>
<dbReference type="EMBL" id="BK015590">
    <property type="protein sequence ID" value="DAE14705.1"/>
    <property type="molecule type" value="Genomic_DNA"/>
</dbReference>
<evidence type="ECO:0000313" key="1">
    <source>
        <dbReference type="EMBL" id="DAE14705.1"/>
    </source>
</evidence>
<protein>
    <submittedName>
        <fullName evidence="1">Uncharacterized protein</fullName>
    </submittedName>
</protein>